<protein>
    <submittedName>
        <fullName evidence="1">Uncharacterized protein</fullName>
    </submittedName>
</protein>
<accession>A0A2N9FLC0</accession>
<gene>
    <name evidence="1" type="ORF">FSB_LOCUS15880</name>
</gene>
<dbReference type="EMBL" id="OIVN01000965">
    <property type="protein sequence ID" value="SPC87998.1"/>
    <property type="molecule type" value="Genomic_DNA"/>
</dbReference>
<organism evidence="1">
    <name type="scientific">Fagus sylvatica</name>
    <name type="common">Beechnut</name>
    <dbReference type="NCBI Taxonomy" id="28930"/>
    <lineage>
        <taxon>Eukaryota</taxon>
        <taxon>Viridiplantae</taxon>
        <taxon>Streptophyta</taxon>
        <taxon>Embryophyta</taxon>
        <taxon>Tracheophyta</taxon>
        <taxon>Spermatophyta</taxon>
        <taxon>Magnoliopsida</taxon>
        <taxon>eudicotyledons</taxon>
        <taxon>Gunneridae</taxon>
        <taxon>Pentapetalae</taxon>
        <taxon>rosids</taxon>
        <taxon>fabids</taxon>
        <taxon>Fagales</taxon>
        <taxon>Fagaceae</taxon>
        <taxon>Fagus</taxon>
    </lineage>
</organism>
<proteinExistence type="predicted"/>
<evidence type="ECO:0000313" key="1">
    <source>
        <dbReference type="EMBL" id="SPC87998.1"/>
    </source>
</evidence>
<dbReference type="AlphaFoldDB" id="A0A2N9FLC0"/>
<reference evidence="1" key="1">
    <citation type="submission" date="2018-02" db="EMBL/GenBank/DDBJ databases">
        <authorList>
            <person name="Cohen D.B."/>
            <person name="Kent A.D."/>
        </authorList>
    </citation>
    <scope>NUCLEOTIDE SEQUENCE</scope>
</reference>
<name>A0A2N9FLC0_FAGSY</name>
<sequence>MVQPGPLVDQAMWVAIRVVLQVLGSRWLGSGAAVARWYSKPRGWVSKLPPGRGLVALCKIKGCQWVTAARQGVLWWRPAWWWFDRFVDDDVLRL</sequence>